<dbReference type="EMBL" id="AVCK01000012">
    <property type="protein sequence ID" value="KFN47091.1"/>
    <property type="molecule type" value="Genomic_DNA"/>
</dbReference>
<dbReference type="PATRIC" id="fig|1384056.3.peg.1013"/>
<protein>
    <recommendedName>
        <fullName evidence="2">EF-hand domain-containing protein</fullName>
    </recommendedName>
</protein>
<gene>
    <name evidence="3" type="ORF">N787_01960</name>
</gene>
<dbReference type="RefSeq" id="WP_052575148.1">
    <property type="nucleotide sequence ID" value="NZ_AVCK01000012.1"/>
</dbReference>
<keyword evidence="1" id="KW-0732">Signal</keyword>
<dbReference type="AlphaFoldDB" id="A0A091B5U8"/>
<organism evidence="3 4">
    <name type="scientific">Arenimonas metalli CF5-1</name>
    <dbReference type="NCBI Taxonomy" id="1384056"/>
    <lineage>
        <taxon>Bacteria</taxon>
        <taxon>Pseudomonadati</taxon>
        <taxon>Pseudomonadota</taxon>
        <taxon>Gammaproteobacteria</taxon>
        <taxon>Lysobacterales</taxon>
        <taxon>Lysobacteraceae</taxon>
        <taxon>Arenimonas</taxon>
    </lineage>
</organism>
<sequence>MKRLLPFAIALLIAAPLAWADDKGHDHMAVKNGQTQPHDMAAMSAEEFAKLDTDKNGQLGRTELPKEHKLAAHFDMLDTDKNGTLSAAEFAKGNGM</sequence>
<feature type="domain" description="EF-hand" evidence="2">
    <location>
        <begin position="65"/>
        <end position="96"/>
    </location>
</feature>
<dbReference type="Gene3D" id="1.10.238.10">
    <property type="entry name" value="EF-hand"/>
    <property type="match status" value="1"/>
</dbReference>
<dbReference type="InterPro" id="IPR002048">
    <property type="entry name" value="EF_hand_dom"/>
</dbReference>
<dbReference type="Proteomes" id="UP000029393">
    <property type="component" value="Unassembled WGS sequence"/>
</dbReference>
<dbReference type="SUPFAM" id="SSF47473">
    <property type="entry name" value="EF-hand"/>
    <property type="match status" value="1"/>
</dbReference>
<feature type="chain" id="PRO_5001869423" description="EF-hand domain-containing protein" evidence="1">
    <location>
        <begin position="21"/>
        <end position="96"/>
    </location>
</feature>
<dbReference type="PROSITE" id="PS50222">
    <property type="entry name" value="EF_HAND_2"/>
    <property type="match status" value="1"/>
</dbReference>
<keyword evidence="4" id="KW-1185">Reference proteome</keyword>
<accession>A0A091B5U8</accession>
<evidence type="ECO:0000313" key="3">
    <source>
        <dbReference type="EMBL" id="KFN47091.1"/>
    </source>
</evidence>
<dbReference type="InterPro" id="IPR011992">
    <property type="entry name" value="EF-hand-dom_pair"/>
</dbReference>
<proteinExistence type="predicted"/>
<dbReference type="eggNOG" id="ENOG5033J5N">
    <property type="taxonomic scope" value="Bacteria"/>
</dbReference>
<comment type="caution">
    <text evidence="3">The sequence shown here is derived from an EMBL/GenBank/DDBJ whole genome shotgun (WGS) entry which is preliminary data.</text>
</comment>
<evidence type="ECO:0000313" key="4">
    <source>
        <dbReference type="Proteomes" id="UP000029393"/>
    </source>
</evidence>
<dbReference type="STRING" id="1384056.N787_01960"/>
<evidence type="ECO:0000259" key="2">
    <source>
        <dbReference type="PROSITE" id="PS50222"/>
    </source>
</evidence>
<reference evidence="3 4" key="1">
    <citation type="submission" date="2013-09" db="EMBL/GenBank/DDBJ databases">
        <title>Genome sequencing of Arenimonas metalli.</title>
        <authorList>
            <person name="Chen F."/>
            <person name="Wang G."/>
        </authorList>
    </citation>
    <scope>NUCLEOTIDE SEQUENCE [LARGE SCALE GENOMIC DNA]</scope>
    <source>
        <strain evidence="3 4">CF5-1</strain>
    </source>
</reference>
<evidence type="ECO:0000256" key="1">
    <source>
        <dbReference type="SAM" id="SignalP"/>
    </source>
</evidence>
<dbReference type="InterPro" id="IPR018247">
    <property type="entry name" value="EF_Hand_1_Ca_BS"/>
</dbReference>
<feature type="signal peptide" evidence="1">
    <location>
        <begin position="1"/>
        <end position="20"/>
    </location>
</feature>
<dbReference type="GO" id="GO:0005509">
    <property type="term" value="F:calcium ion binding"/>
    <property type="evidence" value="ECO:0007669"/>
    <property type="project" value="InterPro"/>
</dbReference>
<name>A0A091B5U8_9GAMM</name>
<dbReference type="PROSITE" id="PS00018">
    <property type="entry name" value="EF_HAND_1"/>
    <property type="match status" value="1"/>
</dbReference>
<dbReference type="Pfam" id="PF13202">
    <property type="entry name" value="EF-hand_5"/>
    <property type="match status" value="2"/>
</dbReference>